<proteinExistence type="predicted"/>
<name>A0A6I4SSI0_9SPHN</name>
<dbReference type="EMBL" id="WTYS01000001">
    <property type="protein sequence ID" value="MXO57926.1"/>
    <property type="molecule type" value="Genomic_DNA"/>
</dbReference>
<protein>
    <submittedName>
        <fullName evidence="2">Cell wall hydrolase</fullName>
    </submittedName>
</protein>
<keyword evidence="2" id="KW-0378">Hydrolase</keyword>
<dbReference type="InterPro" id="IPR011105">
    <property type="entry name" value="Cell_wall_hydrolase_SleB"/>
</dbReference>
<evidence type="ECO:0000259" key="1">
    <source>
        <dbReference type="Pfam" id="PF07486"/>
    </source>
</evidence>
<dbReference type="GO" id="GO:0016787">
    <property type="term" value="F:hydrolase activity"/>
    <property type="evidence" value="ECO:0007669"/>
    <property type="project" value="UniProtKB-KW"/>
</dbReference>
<accession>A0A6I4SSI0</accession>
<dbReference type="InterPro" id="IPR042047">
    <property type="entry name" value="SleB_dom1"/>
</dbReference>
<organism evidence="2 3">
    <name type="scientific">Pontixanthobacter gangjinensis</name>
    <dbReference type="NCBI Taxonomy" id="1028742"/>
    <lineage>
        <taxon>Bacteria</taxon>
        <taxon>Pseudomonadati</taxon>
        <taxon>Pseudomonadota</taxon>
        <taxon>Alphaproteobacteria</taxon>
        <taxon>Sphingomonadales</taxon>
        <taxon>Erythrobacteraceae</taxon>
        <taxon>Pontixanthobacter</taxon>
    </lineage>
</organism>
<dbReference type="OrthoDB" id="9785345at2"/>
<evidence type="ECO:0000313" key="2">
    <source>
        <dbReference type="EMBL" id="MXO57926.1"/>
    </source>
</evidence>
<comment type="caution">
    <text evidence="2">The sequence shown here is derived from an EMBL/GenBank/DDBJ whole genome shotgun (WGS) entry which is preliminary data.</text>
</comment>
<dbReference type="Pfam" id="PF07486">
    <property type="entry name" value="Hydrolase_2"/>
    <property type="match status" value="1"/>
</dbReference>
<reference evidence="2 3" key="1">
    <citation type="submission" date="2019-12" db="EMBL/GenBank/DDBJ databases">
        <title>Genomic-based taxomic classification of the family Erythrobacteraceae.</title>
        <authorList>
            <person name="Xu L."/>
        </authorList>
    </citation>
    <scope>NUCLEOTIDE SEQUENCE [LARGE SCALE GENOMIC DNA]</scope>
    <source>
        <strain evidence="2 3">JCM 17802</strain>
    </source>
</reference>
<feature type="domain" description="Cell wall hydrolase SleB" evidence="1">
    <location>
        <begin position="64"/>
        <end position="171"/>
    </location>
</feature>
<evidence type="ECO:0000313" key="3">
    <source>
        <dbReference type="Proteomes" id="UP000468943"/>
    </source>
</evidence>
<sequence length="291" mass="31788">MAVMPGETVEIDGQSVQDRNAMIPIFGGPLETLNAKFYLAADDGAYKSALRCMTEAVYYEAANEFSQGKRAVAQVILNRMRHAAYPNSVCGVVYEGANRRVCQFSFTCDGSLLRKPMAPQWAESRAVAQAALAGQTEKSVGTSTHYHADYVLPNWAYKLAKVQVIGTHIFYRFHGRVGSSQAFGQRWSGFESIPSLDFSKMRQAIELAGSDALNSGEILPGVPIIRDMTDRRADSDVGGRIDPSKQWRLSIPDPVTASAGYQAKLEQQNSAQSKALDQLAELDAKKIGADQ</sequence>
<dbReference type="AlphaFoldDB" id="A0A6I4SSI0"/>
<keyword evidence="3" id="KW-1185">Reference proteome</keyword>
<dbReference type="Proteomes" id="UP000468943">
    <property type="component" value="Unassembled WGS sequence"/>
</dbReference>
<dbReference type="Gene3D" id="1.10.10.2520">
    <property type="entry name" value="Cell wall hydrolase SleB, domain 1"/>
    <property type="match status" value="1"/>
</dbReference>
<gene>
    <name evidence="2" type="ORF">GRI36_13700</name>
</gene>